<feature type="domain" description="RecA family profile 2" evidence="14">
    <location>
        <begin position="220"/>
        <end position="293"/>
    </location>
</feature>
<keyword evidence="9 10" id="KW-0234">DNA repair</keyword>
<keyword evidence="9 11" id="KW-0227">DNA damage</keyword>
<evidence type="ECO:0000313" key="16">
    <source>
        <dbReference type="Proteomes" id="UP000643279"/>
    </source>
</evidence>
<dbReference type="PROSITE" id="PS50163">
    <property type="entry name" value="RECA_3"/>
    <property type="match status" value="1"/>
</dbReference>
<reference evidence="16" key="1">
    <citation type="journal article" date="2019" name="Int. J. Syst. Evol. Microbiol.">
        <title>The Global Catalogue of Microorganisms (GCM) 10K type strain sequencing project: providing services to taxonomists for standard genome sequencing and annotation.</title>
        <authorList>
            <consortium name="The Broad Institute Genomics Platform"/>
            <consortium name="The Broad Institute Genome Sequencing Center for Infectious Disease"/>
            <person name="Wu L."/>
            <person name="Ma J."/>
        </authorList>
    </citation>
    <scope>NUCLEOTIDE SEQUENCE [LARGE SCALE GENOMIC DNA]</scope>
    <source>
        <strain evidence="16">CGMCC 1.12778</strain>
    </source>
</reference>
<evidence type="ECO:0000256" key="12">
    <source>
        <dbReference type="SAM" id="MobiDB-lite"/>
    </source>
</evidence>
<dbReference type="PROSITE" id="PS00321">
    <property type="entry name" value="RECA_1"/>
    <property type="match status" value="1"/>
</dbReference>
<keyword evidence="16" id="KW-1185">Reference proteome</keyword>
<dbReference type="CDD" id="cd00983">
    <property type="entry name" value="RecA"/>
    <property type="match status" value="1"/>
</dbReference>
<organism evidence="15 16">
    <name type="scientific">Arthrobacter liuii</name>
    <dbReference type="NCBI Taxonomy" id="1476996"/>
    <lineage>
        <taxon>Bacteria</taxon>
        <taxon>Bacillati</taxon>
        <taxon>Actinomycetota</taxon>
        <taxon>Actinomycetes</taxon>
        <taxon>Micrococcales</taxon>
        <taxon>Micrococcaceae</taxon>
        <taxon>Arthrobacter</taxon>
    </lineage>
</organism>
<dbReference type="InterPro" id="IPR049428">
    <property type="entry name" value="RecA-like_N"/>
</dbReference>
<evidence type="ECO:0000256" key="4">
    <source>
        <dbReference type="ARBA" id="ARBA00022840"/>
    </source>
</evidence>
<evidence type="ECO:0000256" key="3">
    <source>
        <dbReference type="ARBA" id="ARBA00022741"/>
    </source>
</evidence>
<evidence type="ECO:0000256" key="2">
    <source>
        <dbReference type="ARBA" id="ARBA00015553"/>
    </source>
</evidence>
<comment type="caution">
    <text evidence="15">The sequence shown here is derived from an EMBL/GenBank/DDBJ whole genome shotgun (WGS) entry which is preliminary data.</text>
</comment>
<keyword evidence="3 9" id="KW-0547">Nucleotide-binding</keyword>
<evidence type="ECO:0000256" key="5">
    <source>
        <dbReference type="ARBA" id="ARBA00023125"/>
    </source>
</evidence>
<dbReference type="InterPro" id="IPR020588">
    <property type="entry name" value="RecA_ATP-bd"/>
</dbReference>
<dbReference type="InterPro" id="IPR020587">
    <property type="entry name" value="RecA_monomer-monomer_interface"/>
</dbReference>
<evidence type="ECO:0000259" key="14">
    <source>
        <dbReference type="PROSITE" id="PS50163"/>
    </source>
</evidence>
<feature type="domain" description="RecA family profile 1" evidence="13">
    <location>
        <begin position="56"/>
        <end position="215"/>
    </location>
</feature>
<keyword evidence="7 9" id="KW-0742">SOS response</keyword>
<dbReference type="InterPro" id="IPR013765">
    <property type="entry name" value="DNA_recomb/repair_RecA"/>
</dbReference>
<dbReference type="SMART" id="SM00382">
    <property type="entry name" value="AAA"/>
    <property type="match status" value="1"/>
</dbReference>
<dbReference type="InterPro" id="IPR003593">
    <property type="entry name" value="AAA+_ATPase"/>
</dbReference>
<keyword evidence="9" id="KW-0963">Cytoplasm</keyword>
<evidence type="ECO:0000256" key="8">
    <source>
        <dbReference type="ARBA" id="ARBA00033319"/>
    </source>
</evidence>
<comment type="function">
    <text evidence="9">Can catalyze the hydrolysis of ATP in the presence of single-stranded DNA, the ATP-dependent uptake of single-stranded DNA by duplex DNA, and the ATP-dependent hybridization of homologous single-stranded DNAs. It interacts with LexA causing its activation and leading to its autocatalytic cleavage.</text>
</comment>
<feature type="binding site" evidence="9">
    <location>
        <begin position="86"/>
        <end position="93"/>
    </location>
    <ligand>
        <name>ATP</name>
        <dbReference type="ChEBI" id="CHEBI:30616"/>
    </ligand>
</feature>
<dbReference type="InterPro" id="IPR027417">
    <property type="entry name" value="P-loop_NTPase"/>
</dbReference>
<proteinExistence type="inferred from homology"/>
<dbReference type="NCBIfam" id="TIGR02012">
    <property type="entry name" value="tigrfam_recA"/>
    <property type="match status" value="1"/>
</dbReference>
<evidence type="ECO:0000256" key="7">
    <source>
        <dbReference type="ARBA" id="ARBA00023236"/>
    </source>
</evidence>
<dbReference type="Proteomes" id="UP000643279">
    <property type="component" value="Unassembled WGS sequence"/>
</dbReference>
<dbReference type="PROSITE" id="PS50162">
    <property type="entry name" value="RECA_2"/>
    <property type="match status" value="1"/>
</dbReference>
<evidence type="ECO:0000256" key="1">
    <source>
        <dbReference type="ARBA" id="ARBA00009391"/>
    </source>
</evidence>
<name>A0ABQ2AEF1_9MICC</name>
<accession>A0ABQ2AEF1</accession>
<protein>
    <recommendedName>
        <fullName evidence="2 9">Protein RecA</fullName>
    </recommendedName>
    <alternativeName>
        <fullName evidence="8 9">Recombinase A</fullName>
    </alternativeName>
</protein>
<evidence type="ECO:0000256" key="11">
    <source>
        <dbReference type="RuleBase" id="RU004527"/>
    </source>
</evidence>
<feature type="region of interest" description="Disordered" evidence="12">
    <location>
        <begin position="351"/>
        <end position="370"/>
    </location>
</feature>
<comment type="subcellular location">
    <subcellularLocation>
        <location evidence="9">Cytoplasm</location>
    </subcellularLocation>
</comment>
<dbReference type="InterPro" id="IPR049261">
    <property type="entry name" value="RecA-like_C"/>
</dbReference>
<dbReference type="HAMAP" id="MF_00268">
    <property type="entry name" value="RecA"/>
    <property type="match status" value="1"/>
</dbReference>
<dbReference type="Gene3D" id="3.40.50.300">
    <property type="entry name" value="P-loop containing nucleotide triphosphate hydrolases"/>
    <property type="match status" value="1"/>
</dbReference>
<dbReference type="PANTHER" id="PTHR45900">
    <property type="entry name" value="RECA"/>
    <property type="match status" value="1"/>
</dbReference>
<dbReference type="SUPFAM" id="SSF54752">
    <property type="entry name" value="RecA protein, C-terminal domain"/>
    <property type="match status" value="1"/>
</dbReference>
<dbReference type="PANTHER" id="PTHR45900:SF1">
    <property type="entry name" value="MITOCHONDRIAL DNA REPAIR PROTEIN RECA HOMOLOG-RELATED"/>
    <property type="match status" value="1"/>
</dbReference>
<keyword evidence="6 9" id="KW-0233">DNA recombination</keyword>
<dbReference type="SUPFAM" id="SSF52540">
    <property type="entry name" value="P-loop containing nucleoside triphosphate hydrolases"/>
    <property type="match status" value="1"/>
</dbReference>
<evidence type="ECO:0000256" key="6">
    <source>
        <dbReference type="ARBA" id="ARBA00023172"/>
    </source>
</evidence>
<comment type="similarity">
    <text evidence="1 9 11">Belongs to the RecA family.</text>
</comment>
<dbReference type="Pfam" id="PF21096">
    <property type="entry name" value="RecA_C"/>
    <property type="match status" value="1"/>
</dbReference>
<dbReference type="InterPro" id="IPR020584">
    <property type="entry name" value="DNA_recomb/repair_RecA_CS"/>
</dbReference>
<dbReference type="EMBL" id="BMFW01000001">
    <property type="protein sequence ID" value="GGH89308.1"/>
    <property type="molecule type" value="Genomic_DNA"/>
</dbReference>
<evidence type="ECO:0000313" key="15">
    <source>
        <dbReference type="EMBL" id="GGH89308.1"/>
    </source>
</evidence>
<keyword evidence="5 9" id="KW-0238">DNA-binding</keyword>
<gene>
    <name evidence="9 15" type="primary">recA</name>
    <name evidence="15" type="ORF">GCM10007170_00400</name>
</gene>
<dbReference type="PRINTS" id="PR00142">
    <property type="entry name" value="RECA"/>
</dbReference>
<dbReference type="Pfam" id="PF00154">
    <property type="entry name" value="RecA_N"/>
    <property type="match status" value="1"/>
</dbReference>
<evidence type="ECO:0000256" key="10">
    <source>
        <dbReference type="RuleBase" id="RU000526"/>
    </source>
</evidence>
<keyword evidence="4 9" id="KW-0067">ATP-binding</keyword>
<evidence type="ECO:0000259" key="13">
    <source>
        <dbReference type="PROSITE" id="PS50162"/>
    </source>
</evidence>
<evidence type="ECO:0000256" key="9">
    <source>
        <dbReference type="HAMAP-Rule" id="MF_00268"/>
    </source>
</evidence>
<dbReference type="InterPro" id="IPR023400">
    <property type="entry name" value="RecA_C_sf"/>
</dbReference>
<sequence>MTNTTAAKATIEKALEVSTMAAAPDRAKALEAALAQIDKQFGKGSVMRLGDEVRAPIEVIPTGSIALDVALGIGGLPRGRVIEIYGPESSGKTTVALHAVANAQRAGGIAAFIDAEHALDPDYAAKLGVDTDALLVSQPDTGEQALEIMDMLVGSGSLDVVVIDSVAALVPRAEIEGDMGDSHVGLQARLMSQALRKITGRLSQTKTTAIFINQLREKIGVFFGSPETTTGGKALKFYASVRIDVRRIQTLKEGADSVGNRTKAKIVKNKMAPPFKVAEFDIIYGQGISREGGIIDMGVEHGIIKKSGSWFTYDGDQLGQGMENSRRFLRDNPELAAELERLIKEKLGVGVKPAEDESKDTPKLKAVDGF</sequence>